<dbReference type="OrthoDB" id="5330228at2759"/>
<dbReference type="PROSITE" id="PS51192">
    <property type="entry name" value="HELICASE_ATP_BIND_1"/>
    <property type="match status" value="1"/>
</dbReference>
<dbReference type="InterPro" id="IPR014001">
    <property type="entry name" value="Helicase_ATP-bd"/>
</dbReference>
<dbReference type="Pfam" id="PF26021">
    <property type="entry name" value="Ferritin_C144_05"/>
    <property type="match status" value="1"/>
</dbReference>
<dbReference type="PANTHER" id="PTHR45865">
    <property type="entry name" value="E3 UBIQUITIN-PROTEIN LIGASE SHPRH FAMILY MEMBER"/>
    <property type="match status" value="1"/>
</dbReference>
<dbReference type="SMART" id="SM00184">
    <property type="entry name" value="RING"/>
    <property type="match status" value="1"/>
</dbReference>
<evidence type="ECO:0000256" key="6">
    <source>
        <dbReference type="SAM" id="MobiDB-lite"/>
    </source>
</evidence>
<dbReference type="InterPro" id="IPR049730">
    <property type="entry name" value="SNF2/RAD54-like_C"/>
</dbReference>
<dbReference type="FunCoup" id="A0A316V9X3">
    <property type="interactions" value="400"/>
</dbReference>
<dbReference type="GO" id="GO:0000209">
    <property type="term" value="P:protein polyubiquitination"/>
    <property type="evidence" value="ECO:0007669"/>
    <property type="project" value="TreeGrafter"/>
</dbReference>
<feature type="domain" description="Helicase ATP-binding" evidence="8">
    <location>
        <begin position="453"/>
        <end position="656"/>
    </location>
</feature>
<evidence type="ECO:0000259" key="9">
    <source>
        <dbReference type="PROSITE" id="PS51194"/>
    </source>
</evidence>
<dbReference type="InterPro" id="IPR001841">
    <property type="entry name" value="Znf_RING"/>
</dbReference>
<keyword evidence="3" id="KW-0067">ATP-binding</keyword>
<evidence type="ECO:0000313" key="11">
    <source>
        <dbReference type="Proteomes" id="UP000245771"/>
    </source>
</evidence>
<gene>
    <name evidence="10" type="ORF">FA14DRAFT_161739</name>
</gene>
<dbReference type="GO" id="GO:0006974">
    <property type="term" value="P:DNA damage response"/>
    <property type="evidence" value="ECO:0007669"/>
    <property type="project" value="TreeGrafter"/>
</dbReference>
<evidence type="ECO:0000313" key="10">
    <source>
        <dbReference type="EMBL" id="PWN34296.1"/>
    </source>
</evidence>
<dbReference type="Pfam" id="PF00176">
    <property type="entry name" value="SNF2-rel_dom"/>
    <property type="match status" value="1"/>
</dbReference>
<dbReference type="SUPFAM" id="SSF52540">
    <property type="entry name" value="P-loop containing nucleoside triphosphate hydrolases"/>
    <property type="match status" value="2"/>
</dbReference>
<name>A0A316V9X3_9BASI</name>
<evidence type="ECO:0000256" key="4">
    <source>
        <dbReference type="PROSITE-ProRule" id="PRU00175"/>
    </source>
</evidence>
<evidence type="ECO:0000259" key="8">
    <source>
        <dbReference type="PROSITE" id="PS51192"/>
    </source>
</evidence>
<keyword evidence="11" id="KW-1185">Reference proteome</keyword>
<feature type="coiled-coil region" evidence="5">
    <location>
        <begin position="995"/>
        <end position="1026"/>
    </location>
</feature>
<dbReference type="Gene3D" id="3.40.50.10810">
    <property type="entry name" value="Tandem AAA-ATPase domain"/>
    <property type="match status" value="1"/>
</dbReference>
<protein>
    <recommendedName>
        <fullName evidence="12">RING-type domain-containing protein</fullName>
    </recommendedName>
</protein>
<feature type="domain" description="RING-type" evidence="7">
    <location>
        <begin position="1408"/>
        <end position="1447"/>
    </location>
</feature>
<keyword evidence="4" id="KW-0479">Metal-binding</keyword>
<dbReference type="EMBL" id="KZ819604">
    <property type="protein sequence ID" value="PWN34296.1"/>
    <property type="molecule type" value="Genomic_DNA"/>
</dbReference>
<dbReference type="RefSeq" id="XP_025354598.1">
    <property type="nucleotide sequence ID" value="XM_025499265.1"/>
</dbReference>
<keyword evidence="4" id="KW-0862">Zinc</keyword>
<feature type="region of interest" description="Disordered" evidence="6">
    <location>
        <begin position="1712"/>
        <end position="1775"/>
    </location>
</feature>
<feature type="compositionally biased region" description="Low complexity" evidence="6">
    <location>
        <begin position="1722"/>
        <end position="1741"/>
    </location>
</feature>
<feature type="region of interest" description="Disordered" evidence="6">
    <location>
        <begin position="1375"/>
        <end position="1403"/>
    </location>
</feature>
<dbReference type="GO" id="GO:0005634">
    <property type="term" value="C:nucleus"/>
    <property type="evidence" value="ECO:0007669"/>
    <property type="project" value="TreeGrafter"/>
</dbReference>
<dbReference type="GO" id="GO:0008270">
    <property type="term" value="F:zinc ion binding"/>
    <property type="evidence" value="ECO:0007669"/>
    <property type="project" value="UniProtKB-KW"/>
</dbReference>
<dbReference type="SUPFAM" id="SSF57850">
    <property type="entry name" value="RING/U-box"/>
    <property type="match status" value="1"/>
</dbReference>
<dbReference type="InterPro" id="IPR000330">
    <property type="entry name" value="SNF2_N"/>
</dbReference>
<dbReference type="GO" id="GO:0005524">
    <property type="term" value="F:ATP binding"/>
    <property type="evidence" value="ECO:0007669"/>
    <property type="project" value="InterPro"/>
</dbReference>
<dbReference type="Pfam" id="PF00271">
    <property type="entry name" value="Helicase_C"/>
    <property type="match status" value="1"/>
</dbReference>
<keyword evidence="2" id="KW-0378">Hydrolase</keyword>
<keyword evidence="5" id="KW-0175">Coiled coil</keyword>
<dbReference type="InterPro" id="IPR027417">
    <property type="entry name" value="P-loop_NTPase"/>
</dbReference>
<dbReference type="GO" id="GO:0016787">
    <property type="term" value="F:hydrolase activity"/>
    <property type="evidence" value="ECO:0007669"/>
    <property type="project" value="UniProtKB-KW"/>
</dbReference>
<dbReference type="PROSITE" id="PS50089">
    <property type="entry name" value="ZF_RING_2"/>
    <property type="match status" value="1"/>
</dbReference>
<dbReference type="PANTHER" id="PTHR45865:SF1">
    <property type="entry name" value="E3 UBIQUITIN-PROTEIN LIGASE SHPRH"/>
    <property type="match status" value="1"/>
</dbReference>
<evidence type="ECO:0008006" key="12">
    <source>
        <dbReference type="Google" id="ProtNLM"/>
    </source>
</evidence>
<feature type="domain" description="Helicase C-terminal" evidence="9">
    <location>
        <begin position="1510"/>
        <end position="1658"/>
    </location>
</feature>
<dbReference type="InterPro" id="IPR001650">
    <property type="entry name" value="Helicase_C-like"/>
</dbReference>
<evidence type="ECO:0000256" key="5">
    <source>
        <dbReference type="SAM" id="Coils"/>
    </source>
</evidence>
<evidence type="ECO:0000259" key="7">
    <source>
        <dbReference type="PROSITE" id="PS50089"/>
    </source>
</evidence>
<feature type="compositionally biased region" description="Polar residues" evidence="6">
    <location>
        <begin position="1758"/>
        <end position="1775"/>
    </location>
</feature>
<dbReference type="GeneID" id="37021046"/>
<feature type="region of interest" description="Disordered" evidence="6">
    <location>
        <begin position="1220"/>
        <end position="1239"/>
    </location>
</feature>
<proteinExistence type="predicted"/>
<reference evidence="10 11" key="1">
    <citation type="journal article" date="2018" name="Mol. Biol. Evol.">
        <title>Broad Genomic Sampling Reveals a Smut Pathogenic Ancestry of the Fungal Clade Ustilaginomycotina.</title>
        <authorList>
            <person name="Kijpornyongpan T."/>
            <person name="Mondo S.J."/>
            <person name="Barry K."/>
            <person name="Sandor L."/>
            <person name="Lee J."/>
            <person name="Lipzen A."/>
            <person name="Pangilinan J."/>
            <person name="LaButti K."/>
            <person name="Hainaut M."/>
            <person name="Henrissat B."/>
            <person name="Grigoriev I.V."/>
            <person name="Spatafora J.W."/>
            <person name="Aime M.C."/>
        </authorList>
    </citation>
    <scope>NUCLEOTIDE SEQUENCE [LARGE SCALE GENOMIC DNA]</scope>
    <source>
        <strain evidence="10 11">MCA 3882</strain>
    </source>
</reference>
<dbReference type="GO" id="GO:0061630">
    <property type="term" value="F:ubiquitin protein ligase activity"/>
    <property type="evidence" value="ECO:0007669"/>
    <property type="project" value="TreeGrafter"/>
</dbReference>
<keyword evidence="4" id="KW-0863">Zinc-finger</keyword>
<accession>A0A316V9X3</accession>
<dbReference type="Pfam" id="PF13923">
    <property type="entry name" value="zf-C3HC4_2"/>
    <property type="match status" value="1"/>
</dbReference>
<dbReference type="PROSITE" id="PS51194">
    <property type="entry name" value="HELICASE_CTER"/>
    <property type="match status" value="1"/>
</dbReference>
<dbReference type="InterPro" id="IPR038718">
    <property type="entry name" value="SNF2-like_sf"/>
</dbReference>
<dbReference type="CDD" id="cd18793">
    <property type="entry name" value="SF2_C_SNF"/>
    <property type="match status" value="1"/>
</dbReference>
<evidence type="ECO:0000256" key="2">
    <source>
        <dbReference type="ARBA" id="ARBA00022801"/>
    </source>
</evidence>
<dbReference type="Gene3D" id="3.30.40.10">
    <property type="entry name" value="Zinc/RING finger domain, C3HC4 (zinc finger)"/>
    <property type="match status" value="1"/>
</dbReference>
<evidence type="ECO:0000256" key="1">
    <source>
        <dbReference type="ARBA" id="ARBA00022741"/>
    </source>
</evidence>
<dbReference type="Gene3D" id="3.40.50.300">
    <property type="entry name" value="P-loop containing nucleotide triphosphate hydrolases"/>
    <property type="match status" value="1"/>
</dbReference>
<dbReference type="Proteomes" id="UP000245771">
    <property type="component" value="Unassembled WGS sequence"/>
</dbReference>
<organism evidence="10 11">
    <name type="scientific">Meira miltonrushii</name>
    <dbReference type="NCBI Taxonomy" id="1280837"/>
    <lineage>
        <taxon>Eukaryota</taxon>
        <taxon>Fungi</taxon>
        <taxon>Dikarya</taxon>
        <taxon>Basidiomycota</taxon>
        <taxon>Ustilaginomycotina</taxon>
        <taxon>Exobasidiomycetes</taxon>
        <taxon>Exobasidiales</taxon>
        <taxon>Brachybasidiaceae</taxon>
        <taxon>Meira</taxon>
    </lineage>
</organism>
<dbReference type="InterPro" id="IPR052583">
    <property type="entry name" value="ATP-helicase/E3_Ub-Ligase"/>
</dbReference>
<dbReference type="InterPro" id="IPR013083">
    <property type="entry name" value="Znf_RING/FYVE/PHD"/>
</dbReference>
<sequence>MARKKAQGNRLIAPGSNTEPIVINRDEPITIVEDKEANDPASIFPVQLKHLTSPSSNSTIDPIATLQRVDLAEVEYEDCTAYINLDSLISHSHHVERAEAKDIDSVDAALGSVKKENGESSSQVVNGANLKRELSPSFEVTSIKRAKTEHNEQMFISTACRFEVLMRNNNDKNMARKLKSRMSRLASNHRISAVDSIGRIIYEPLPKNRSNDGLICAFIRVQNTSGTTIAHLPILDSSRVSDATQEIHRYSNGPWLESLCLLSGGEVNKPFSRKTLIRTEARLDMVFDGPTGFCDSFEEAFVLELRLRVFLRSDLQNAVWTLENAVQAEHFDRLIHFAFTNDDEESTVRSHDQIDASIFYKALRSSDARSESPLDVLQPRLLNAQLFPFQRESVRFLLEREGKTLVQEMKDDTASLVPISRADRQNLGLFWRQIAPDLYFNSFAGAITSNHALTQVDDTHGGILAEEMGLGKTVEIFALILLNGDERRSEEAAYFDHSLEVEVFPTKTTLIVAPEVLRQQWLDEATLHTPELRAFSYLGYKEANKEIPDGKTWPEFARTFDIIVVSFDTLRKELVVARKEPQRSRRFERKYERPRSLLIQLAFHRVVMDEVQLVGHASAAETVSMIARNYSIAVSGTPFKQMSDIHSLFKFLRVPGPIHSNPYWQRLLQPSMISTLMTAMGRLAVRHTKSQVRQEMALPEQTRVLVPVHFTAVESTFYRDIYQKLLSSIGIDSSNFASRKELLRHVYSTYGEDVGQLRTTLLALRQACTHPQIAGSGVRGTALAASQTIRSMEEVLTIMIEGSRSEFDSIWHSLIQKRIDRAVLMLQRKEDDGRHDIAKAMLMAVQEDVKNRIDAVKLNLENAKRVGPLYKFSKAELADLRNMDFGTDGDVEMTPLDNQKEADARLPIDRDREVELSEKRMQRRRHMTALQQRLRNYLEQYHRCHHFLGNIYFQMGEKIRETATQIEPAEDGRQEEAVKVHDSATSILQQTDAKLDALKKQEDESYDKAEDVRQELLKDRRKAVEQALSTCVSTALDFGIEDLYGQENFGIGGIKSSSQFDQLKRLQDRLNAQSDVIFEWREKIRKRLEKPVNRVVSAEDENDDQYQENLDAQAEAEALLEMYRVLLSEREFMLTNVRIEGTLGRPQLYAQLEREVPQYERAQRRIMLQQASGTEVVRNEVFADDWLPSEQEIGVMRQQLDHLRQLEIQKNRVSISREAQRAGMRSRAHRVQQDQESGEIANRTDEDLFEFSDLQPFELILKDMREIVQSIDGREEVMIIRMGIDQTRKMIANQKTLLEKMKKESATFSAAWNARAAYFKQIQDLSDQVADIILSGNMSIQERLGNFEREEATLKRRQELCAGRLRYLCAIEEEEGEEDEDDRDSHPITSTPEEGREDDNAAKRGRNCPICTEPMVKAIVLDTCGHVVCESCHLRWTALRGQCPMCKAQVNLRNVYRVTYGQKGKKRQRDQPGSDKDILQRKYFNVIDDTSLLAIQRMPIRSTLGSKLDLLTRHLLYIESTEPGTKSLIFTAFSRGINLVGDALRLNGIKFVTLDQGGVRGGRIIDHFKNDADTNVLLLHSEAQSSGLNLVCAQNIFLLEPLVNHALELQAIGRVHRIGQMKTTTVFCYQVIDTVEQRIVNLARKRHQSLFTREHCVSNDLKDSAELVAKAQESKSQQKGFVLNGSRKDKEGEYVAQLVDVITCLFGDEEEHEAEQRGGHQTTLTNANAASGSSSTADTSAQQIDISSPPTPAFNADAVQSTHASNADAVQSHMESLRQQRLLAIEKRRHDQSQG</sequence>
<dbReference type="InParanoid" id="A0A316V9X3"/>
<dbReference type="STRING" id="1280837.A0A316V9X3"/>
<evidence type="ECO:0000256" key="3">
    <source>
        <dbReference type="ARBA" id="ARBA00022840"/>
    </source>
</evidence>
<dbReference type="SMART" id="SM00487">
    <property type="entry name" value="DEXDc"/>
    <property type="match status" value="1"/>
</dbReference>
<dbReference type="InterPro" id="IPR059033">
    <property type="entry name" value="C144_05_dom"/>
</dbReference>
<keyword evidence="1" id="KW-0547">Nucleotide-binding</keyword>